<protein>
    <recommendedName>
        <fullName evidence="1">F-box domain-containing protein</fullName>
    </recommendedName>
</protein>
<evidence type="ECO:0000259" key="1">
    <source>
        <dbReference type="PROSITE" id="PS50181"/>
    </source>
</evidence>
<reference evidence="3" key="1">
    <citation type="journal article" date="2014" name="Proc. Natl. Acad. Sci. U.S.A.">
        <title>Extensive sampling of basidiomycete genomes demonstrates inadequacy of the white-rot/brown-rot paradigm for wood decay fungi.</title>
        <authorList>
            <person name="Riley R."/>
            <person name="Salamov A.A."/>
            <person name="Brown D.W."/>
            <person name="Nagy L.G."/>
            <person name="Floudas D."/>
            <person name="Held B.W."/>
            <person name="Levasseur A."/>
            <person name="Lombard V."/>
            <person name="Morin E."/>
            <person name="Otillar R."/>
            <person name="Lindquist E.A."/>
            <person name="Sun H."/>
            <person name="LaButti K.M."/>
            <person name="Schmutz J."/>
            <person name="Jabbour D."/>
            <person name="Luo H."/>
            <person name="Baker S.E."/>
            <person name="Pisabarro A.G."/>
            <person name="Walton J.D."/>
            <person name="Blanchette R.A."/>
            <person name="Henrissat B."/>
            <person name="Martin F."/>
            <person name="Cullen D."/>
            <person name="Hibbett D.S."/>
            <person name="Grigoriev I.V."/>
        </authorList>
    </citation>
    <scope>NUCLEOTIDE SEQUENCE [LARGE SCALE GENOMIC DNA]</scope>
    <source>
        <strain evidence="3">FD-172 SS1</strain>
    </source>
</reference>
<dbReference type="PROSITE" id="PS50181">
    <property type="entry name" value="FBOX"/>
    <property type="match status" value="1"/>
</dbReference>
<evidence type="ECO:0000313" key="3">
    <source>
        <dbReference type="Proteomes" id="UP000027195"/>
    </source>
</evidence>
<dbReference type="InParanoid" id="A0A067MEX6"/>
<feature type="domain" description="F-box" evidence="1">
    <location>
        <begin position="1"/>
        <end position="42"/>
    </location>
</feature>
<evidence type="ECO:0000313" key="2">
    <source>
        <dbReference type="EMBL" id="KDQ10397.1"/>
    </source>
</evidence>
<accession>A0A067MEX6</accession>
<dbReference type="Proteomes" id="UP000027195">
    <property type="component" value="Unassembled WGS sequence"/>
</dbReference>
<dbReference type="OrthoDB" id="2688364at2759"/>
<dbReference type="EMBL" id="KL198068">
    <property type="protein sequence ID" value="KDQ10397.1"/>
    <property type="molecule type" value="Genomic_DNA"/>
</dbReference>
<organism evidence="2 3">
    <name type="scientific">Botryobasidium botryosum (strain FD-172 SS1)</name>
    <dbReference type="NCBI Taxonomy" id="930990"/>
    <lineage>
        <taxon>Eukaryota</taxon>
        <taxon>Fungi</taxon>
        <taxon>Dikarya</taxon>
        <taxon>Basidiomycota</taxon>
        <taxon>Agaricomycotina</taxon>
        <taxon>Agaricomycetes</taxon>
        <taxon>Cantharellales</taxon>
        <taxon>Botryobasidiaceae</taxon>
        <taxon>Botryobasidium</taxon>
    </lineage>
</organism>
<name>A0A067MEX6_BOTB1</name>
<dbReference type="AlphaFoldDB" id="A0A067MEX6"/>
<proteinExistence type="predicted"/>
<dbReference type="STRING" id="930990.A0A067MEX6"/>
<sequence length="475" mass="53521">MLPEDILLQVIHRLSLKGILRLRRTCRSIQRVTQEKLVWLVALDQLDRDGVPIPHYIPFTSLSSKELESMAIHAFRVDEIWTGKAKGTCRERDFSQLQIPDLDMLEWYSLGWSALPGGQWLAIVQEGQMYVCDVEDHGSPLFSGEMTTPEYGYEVLKPAKLCTGWRTSGTEVEAVIVCHQNCQVTDRSAMVHITTLRTLVDIWIVSLPSRRGGLSQTVQLKLHRRINMRGHHVSTSIGETKVAMALMTSPGYNDIIHLISLEPTNASKEDLSFMPLTEPSKLSDEILAIALLPQHILTISPRSLKLFSIPTTVDTTSAGRAFREPDFLEYADPGSIQPLSFKTSTTTTGYTPLRGLQVLPMVINSQERLAFLKTPPDNSETGLPYAFPPSYRCKSEDGQPKLQFGAEGRRALACHTTHLDDRIEMKLHFATLRVDETWPHFVEAAMPPVRQATFDESSGRIFCLKDNRIVVYDMY</sequence>
<dbReference type="SUPFAM" id="SSF81383">
    <property type="entry name" value="F-box domain"/>
    <property type="match status" value="1"/>
</dbReference>
<keyword evidence="3" id="KW-1185">Reference proteome</keyword>
<gene>
    <name evidence="2" type="ORF">BOTBODRAFT_58127</name>
</gene>
<dbReference type="HOGENOM" id="CLU_574890_0_0_1"/>
<dbReference type="InterPro" id="IPR036047">
    <property type="entry name" value="F-box-like_dom_sf"/>
</dbReference>
<dbReference type="InterPro" id="IPR001810">
    <property type="entry name" value="F-box_dom"/>
</dbReference>
<dbReference type="Pfam" id="PF12937">
    <property type="entry name" value="F-box-like"/>
    <property type="match status" value="1"/>
</dbReference>